<dbReference type="RefSeq" id="XP_055873509.1">
    <property type="nucleotide sequence ID" value="XM_056017534.1"/>
</dbReference>
<dbReference type="OrthoDB" id="10477824at2759"/>
<gene>
    <name evidence="3" type="primary">LOC129923990</name>
</gene>
<proteinExistence type="predicted"/>
<organism evidence="2 3">
    <name type="scientific">Biomphalaria glabrata</name>
    <name type="common">Bloodfluke planorb</name>
    <name type="synonym">Freshwater snail</name>
    <dbReference type="NCBI Taxonomy" id="6526"/>
    <lineage>
        <taxon>Eukaryota</taxon>
        <taxon>Metazoa</taxon>
        <taxon>Spiralia</taxon>
        <taxon>Lophotrochozoa</taxon>
        <taxon>Mollusca</taxon>
        <taxon>Gastropoda</taxon>
        <taxon>Heterobranchia</taxon>
        <taxon>Euthyneura</taxon>
        <taxon>Panpulmonata</taxon>
        <taxon>Hygrophila</taxon>
        <taxon>Lymnaeoidea</taxon>
        <taxon>Planorbidae</taxon>
        <taxon>Biomphalaria</taxon>
    </lineage>
</organism>
<accession>A0A9W2ZEK0</accession>
<keyword evidence="1" id="KW-0472">Membrane</keyword>
<sequence length="198" mass="22169">MKQFLCPFYLACIIVQIQTKDDFMSSKTLTVGEPLELRCNFFVLGINDTSIQCVYDVHLMKLDETANKYLRIAKLPINSSETTYLKPWWTVTFGDLNDARCANFETATITASTTAVRIEDSGIYLCLLLVKIMQPSGAIYVGLNITETVTVLPSVMAATTTQKVNAGTDRMPPTTTSTNMCTFLVMAIIVYIWRLVMF</sequence>
<feature type="transmembrane region" description="Helical" evidence="1">
    <location>
        <begin position="177"/>
        <end position="196"/>
    </location>
</feature>
<evidence type="ECO:0000256" key="1">
    <source>
        <dbReference type="SAM" id="Phobius"/>
    </source>
</evidence>
<keyword evidence="1" id="KW-0812">Transmembrane</keyword>
<dbReference type="AlphaFoldDB" id="A0A9W2ZEK0"/>
<dbReference type="Proteomes" id="UP001165740">
    <property type="component" value="Chromosome 18"/>
</dbReference>
<evidence type="ECO:0000313" key="2">
    <source>
        <dbReference type="Proteomes" id="UP001165740"/>
    </source>
</evidence>
<name>A0A9W2ZEK0_BIOGL</name>
<reference evidence="3" key="1">
    <citation type="submission" date="2025-08" db="UniProtKB">
        <authorList>
            <consortium name="RefSeq"/>
        </authorList>
    </citation>
    <scope>IDENTIFICATION</scope>
</reference>
<protein>
    <submittedName>
        <fullName evidence="3">Uncharacterized protein LOC129923990 isoform X1</fullName>
    </submittedName>
</protein>
<keyword evidence="2" id="KW-1185">Reference proteome</keyword>
<dbReference type="GeneID" id="129923990"/>
<evidence type="ECO:0000313" key="3">
    <source>
        <dbReference type="RefSeq" id="XP_055873509.1"/>
    </source>
</evidence>
<keyword evidence="1" id="KW-1133">Transmembrane helix</keyword>